<keyword evidence="6" id="KW-0479">Metal-binding</keyword>
<keyword evidence="10" id="KW-0460">Magnesium</keyword>
<dbReference type="OMA" id="KMHACET"/>
<evidence type="ECO:0000256" key="17">
    <source>
        <dbReference type="ARBA" id="ARBA00047330"/>
    </source>
</evidence>
<dbReference type="InterPro" id="IPR006413">
    <property type="entry name" value="P-type_ATPase_IIA_PMR1"/>
</dbReference>
<comment type="catalytic activity">
    <reaction evidence="17">
        <text>Mn(2+)(in) + ATP + H2O = Mn(2+)(out) + ADP + phosphate + H(+)</text>
        <dbReference type="Rhea" id="RHEA:66820"/>
        <dbReference type="ChEBI" id="CHEBI:15377"/>
        <dbReference type="ChEBI" id="CHEBI:15378"/>
        <dbReference type="ChEBI" id="CHEBI:29035"/>
        <dbReference type="ChEBI" id="CHEBI:30616"/>
        <dbReference type="ChEBI" id="CHEBI:43474"/>
        <dbReference type="ChEBI" id="CHEBI:456216"/>
    </reaction>
    <physiologicalReaction direction="left-to-right" evidence="17">
        <dbReference type="Rhea" id="RHEA:66821"/>
    </physiologicalReaction>
</comment>
<dbReference type="GO" id="GO:0140613">
    <property type="term" value="F:P-type manganese transporter activity"/>
    <property type="evidence" value="ECO:0007669"/>
    <property type="project" value="RHEA"/>
</dbReference>
<dbReference type="SUPFAM" id="SSF81653">
    <property type="entry name" value="Calcium ATPase, transduction domain A"/>
    <property type="match status" value="1"/>
</dbReference>
<dbReference type="Gene3D" id="1.20.1110.10">
    <property type="entry name" value="Calcium-transporting ATPase, transmembrane domain"/>
    <property type="match status" value="1"/>
</dbReference>
<dbReference type="InterPro" id="IPR036412">
    <property type="entry name" value="HAD-like_sf"/>
</dbReference>
<feature type="transmembrane region" description="Helical" evidence="18">
    <location>
        <begin position="835"/>
        <end position="852"/>
    </location>
</feature>
<dbReference type="SUPFAM" id="SSF56784">
    <property type="entry name" value="HAD-like"/>
    <property type="match status" value="1"/>
</dbReference>
<gene>
    <name evidence="20" type="ORF">TRIADDRAFT_19369</name>
</gene>
<name>B3RJE6_TRIAD</name>
<dbReference type="SUPFAM" id="SSF81665">
    <property type="entry name" value="Calcium ATPase, transmembrane domain M"/>
    <property type="match status" value="1"/>
</dbReference>
<evidence type="ECO:0000256" key="2">
    <source>
        <dbReference type="ARBA" id="ARBA00005675"/>
    </source>
</evidence>
<feature type="transmembrane region" description="Helical" evidence="18">
    <location>
        <begin position="283"/>
        <end position="307"/>
    </location>
</feature>
<dbReference type="GO" id="GO:0070588">
    <property type="term" value="P:calcium ion transmembrane transport"/>
    <property type="evidence" value="ECO:0000318"/>
    <property type="project" value="GO_Central"/>
</dbReference>
<reference evidence="20 21" key="1">
    <citation type="journal article" date="2008" name="Nature">
        <title>The Trichoplax genome and the nature of placozoans.</title>
        <authorList>
            <person name="Srivastava M."/>
            <person name="Begovic E."/>
            <person name="Chapman J."/>
            <person name="Putnam N.H."/>
            <person name="Hellsten U."/>
            <person name="Kawashima T."/>
            <person name="Kuo A."/>
            <person name="Mitros T."/>
            <person name="Salamov A."/>
            <person name="Carpenter M.L."/>
            <person name="Signorovitch A.Y."/>
            <person name="Moreno M.A."/>
            <person name="Kamm K."/>
            <person name="Grimwood J."/>
            <person name="Schmutz J."/>
            <person name="Shapiro H."/>
            <person name="Grigoriev I.V."/>
            <person name="Buss L.W."/>
            <person name="Schierwater B."/>
            <person name="Dellaporta S.L."/>
            <person name="Rokhsar D.S."/>
        </authorList>
    </citation>
    <scope>NUCLEOTIDE SEQUENCE [LARGE SCALE GENOMIC DNA]</scope>
    <source>
        <strain evidence="20 21">Grell-BS-1999</strain>
    </source>
</reference>
<keyword evidence="21" id="KW-1185">Reference proteome</keyword>
<dbReference type="GO" id="GO:0006874">
    <property type="term" value="P:intracellular calcium ion homeostasis"/>
    <property type="evidence" value="ECO:0000318"/>
    <property type="project" value="GO_Central"/>
</dbReference>
<feature type="transmembrane region" description="Helical" evidence="18">
    <location>
        <begin position="253"/>
        <end position="271"/>
    </location>
</feature>
<dbReference type="Gene3D" id="3.40.50.1000">
    <property type="entry name" value="HAD superfamily/HAD-like"/>
    <property type="match status" value="1"/>
</dbReference>
<dbReference type="GO" id="GO:0016887">
    <property type="term" value="F:ATP hydrolysis activity"/>
    <property type="evidence" value="ECO:0007669"/>
    <property type="project" value="InterPro"/>
</dbReference>
<dbReference type="InterPro" id="IPR059000">
    <property type="entry name" value="ATPase_P-type_domA"/>
</dbReference>
<evidence type="ECO:0000313" key="20">
    <source>
        <dbReference type="EMBL" id="EDV29810.1"/>
    </source>
</evidence>
<comment type="similarity">
    <text evidence="2">Belongs to the cation transport ATPase (P-type) (TC 3.A.3) family. Type IIA subfamily.</text>
</comment>
<dbReference type="InterPro" id="IPR008250">
    <property type="entry name" value="ATPase_P-typ_transduc_dom_A_sf"/>
</dbReference>
<dbReference type="InterPro" id="IPR001757">
    <property type="entry name" value="P_typ_ATPase"/>
</dbReference>
<evidence type="ECO:0000256" key="15">
    <source>
        <dbReference type="ARBA" id="ARBA00023136"/>
    </source>
</evidence>
<keyword evidence="15 18" id="KW-0472">Membrane</keyword>
<dbReference type="SMART" id="SM00831">
    <property type="entry name" value="Cation_ATPase_N"/>
    <property type="match status" value="1"/>
</dbReference>
<keyword evidence="9 18" id="KW-0067">ATP-binding</keyword>
<comment type="subcellular location">
    <subcellularLocation>
        <location evidence="1">Golgi apparatus</location>
        <location evidence="1">trans-Golgi network membrane</location>
        <topology evidence="1">Multi-pass membrane protein</topology>
    </subcellularLocation>
    <subcellularLocation>
        <location evidence="18">Membrane</location>
        <topology evidence="18">Multi-pass membrane protein</topology>
    </subcellularLocation>
</comment>
<evidence type="ECO:0000256" key="4">
    <source>
        <dbReference type="ARBA" id="ARBA00022568"/>
    </source>
</evidence>
<dbReference type="GO" id="GO:0005783">
    <property type="term" value="C:endoplasmic reticulum"/>
    <property type="evidence" value="ECO:0000318"/>
    <property type="project" value="GO_Central"/>
</dbReference>
<evidence type="ECO:0000256" key="9">
    <source>
        <dbReference type="ARBA" id="ARBA00022840"/>
    </source>
</evidence>
<evidence type="ECO:0000256" key="13">
    <source>
        <dbReference type="ARBA" id="ARBA00023034"/>
    </source>
</evidence>
<accession>B3RJE6</accession>
<evidence type="ECO:0000313" key="21">
    <source>
        <dbReference type="Proteomes" id="UP000009022"/>
    </source>
</evidence>
<keyword evidence="13" id="KW-0333">Golgi apparatus</keyword>
<keyword evidence="7 18" id="KW-0547">Nucleotide-binding</keyword>
<evidence type="ECO:0000256" key="3">
    <source>
        <dbReference type="ARBA" id="ARBA00022448"/>
    </source>
</evidence>
<comment type="function">
    <text evidence="18">Catalyzes the hydrolysis of ATP coupled with the transport of calcium.</text>
</comment>
<dbReference type="SFLD" id="SFLDF00027">
    <property type="entry name" value="p-type_atpase"/>
    <property type="match status" value="1"/>
</dbReference>
<dbReference type="PRINTS" id="PR00119">
    <property type="entry name" value="CATATPASE"/>
</dbReference>
<dbReference type="GO" id="GO:0046872">
    <property type="term" value="F:metal ion binding"/>
    <property type="evidence" value="ECO:0007669"/>
    <property type="project" value="UniProtKB-KW"/>
</dbReference>
<dbReference type="AlphaFoldDB" id="B3RJE6"/>
<dbReference type="InterPro" id="IPR044492">
    <property type="entry name" value="P_typ_ATPase_HD_dom"/>
</dbReference>
<sequence>MATKLVSKDAATLPPGEVIAKLETDIDLGLNHVQVDKRRAIFGSNEFDVEPDAPLWKKFLEQFNNHFILLLLGSAVVSVFMKQYDDCISITMATILVATVGFVQEYRSEKSLQQLSKLVPPTCHCKRDGKLFNTLAKNLVPGDVVEIATGDRVPADIRLIEAIDLELDESSFTGETESCSKNVQEISSQVPFDVARCSNIAFMGTLVRSGRGIGVVIATGGDSEFGEIFKLMKKEESPKTPLQKSMDKLGKQLSMYSLGIIALIMVLGVIQKRGWLDMFTIGVSLAVAAIPEGLPVVVTVTLALGVMRMARRRAIVKRLPTVETLGGCATVVCSDKTGTLTKNEMTVGIMQTASGEHADVTGSGYHDKGRVVYNDKPILGYTYPLFAKIAEIGIVSNNSYIVNGRLIGQPTEGALLVAAMKLDIADMREYYEKIEEKPFNSIRKWSYVRCSYKDKHPDYSEDKQELYFMKGAVEQVLEQCAYYYTFDMQVAPLTEADIQRQMQYSYNLGRQGLRVIAMAIGNKLGALTFAGIMGLVDPPRPAARDAVQKLIDSGVSVKMITGDSRETAVAIAQSVGIRAHESRALSGEQIERMAPSELQKIIREISVIYRANPKHKLTIIKGLQMCGEVVAMTGDGVNDAVALKRADIGVAMGKIGTDVSKEASDMIVLDDDFYTIMSAVEEGKCIFYNIKNFVRFQLSTSISALSLITLATVFRLPNPLNAMQILWINIIMDGPPAQSLGVEPVDKDVMRKPPRNVNDSMITKNLIFSVLISAFLIVLGTFFIFWREMSDGKVTPRDTTMTFTCFVFFDMFNALSCRSQTKSVVNVGLFSNRMFLYAVVGSVLGQLAVIYFSPLQAIFQTEALYLTDLVLLTSLASTVLIVDEIRKYFLRRRQRSSPTVYSLI</sequence>
<protein>
    <recommendedName>
        <fullName evidence="18">Calcium-transporting ATPase</fullName>
        <ecNumber evidence="18">7.2.2.10</ecNumber>
    </recommendedName>
</protein>
<dbReference type="FunCoup" id="B3RJE6">
    <property type="interactions" value="1398"/>
</dbReference>
<dbReference type="Gene3D" id="2.70.150.10">
    <property type="entry name" value="Calcium-transporting ATPase, cytoplasmic transduction domain A"/>
    <property type="match status" value="1"/>
</dbReference>
<dbReference type="GO" id="GO:0005388">
    <property type="term" value="F:P-type calcium transporter activity"/>
    <property type="evidence" value="ECO:0000318"/>
    <property type="project" value="GO_Central"/>
</dbReference>
<organism evidence="20 21">
    <name type="scientific">Trichoplax adhaerens</name>
    <name type="common">Trichoplax reptans</name>
    <dbReference type="NCBI Taxonomy" id="10228"/>
    <lineage>
        <taxon>Eukaryota</taxon>
        <taxon>Metazoa</taxon>
        <taxon>Placozoa</taxon>
        <taxon>Uniplacotomia</taxon>
        <taxon>Trichoplacea</taxon>
        <taxon>Trichoplacidae</taxon>
        <taxon>Trichoplax</taxon>
    </lineage>
</organism>
<feature type="transmembrane region" description="Helical" evidence="18">
    <location>
        <begin position="798"/>
        <end position="815"/>
    </location>
</feature>
<dbReference type="GeneID" id="6749496"/>
<dbReference type="PANTHER" id="PTHR42861">
    <property type="entry name" value="CALCIUM-TRANSPORTING ATPASE"/>
    <property type="match status" value="1"/>
</dbReference>
<dbReference type="Gene3D" id="3.40.1110.10">
    <property type="entry name" value="Calcium-transporting ATPase, cytoplasmic domain N"/>
    <property type="match status" value="1"/>
</dbReference>
<dbReference type="InterPro" id="IPR023298">
    <property type="entry name" value="ATPase_P-typ_TM_dom_sf"/>
</dbReference>
<dbReference type="OrthoDB" id="3352408at2759"/>
<feature type="domain" description="Cation-transporting P-type ATPase N-terminal" evidence="19">
    <location>
        <begin position="9"/>
        <end position="83"/>
    </location>
</feature>
<dbReference type="Pfam" id="PF13246">
    <property type="entry name" value="Cation_ATPase"/>
    <property type="match status" value="1"/>
</dbReference>
<comment type="catalytic activity">
    <reaction evidence="16">
        <text>Ca(2+)(in) + ATP + H2O = Ca(2+)(out) + ADP + phosphate + H(+)</text>
        <dbReference type="Rhea" id="RHEA:18105"/>
        <dbReference type="ChEBI" id="CHEBI:15377"/>
        <dbReference type="ChEBI" id="CHEBI:15378"/>
        <dbReference type="ChEBI" id="CHEBI:29108"/>
        <dbReference type="ChEBI" id="CHEBI:30616"/>
        <dbReference type="ChEBI" id="CHEBI:43474"/>
        <dbReference type="ChEBI" id="CHEBI:456216"/>
        <dbReference type="EC" id="7.2.2.10"/>
    </reaction>
    <physiologicalReaction direction="left-to-right" evidence="16">
        <dbReference type="Rhea" id="RHEA:18106"/>
    </physiologicalReaction>
</comment>
<dbReference type="HOGENOM" id="CLU_002360_3_1_1"/>
<evidence type="ECO:0000256" key="7">
    <source>
        <dbReference type="ARBA" id="ARBA00022741"/>
    </source>
</evidence>
<evidence type="ECO:0000256" key="10">
    <source>
        <dbReference type="ARBA" id="ARBA00022842"/>
    </source>
</evidence>
<dbReference type="InterPro" id="IPR006068">
    <property type="entry name" value="ATPase_P-typ_cation-transptr_C"/>
</dbReference>
<feature type="transmembrane region" description="Helical" evidence="18">
    <location>
        <begin position="765"/>
        <end position="786"/>
    </location>
</feature>
<dbReference type="InterPro" id="IPR018303">
    <property type="entry name" value="ATPase_P-typ_P_site"/>
</dbReference>
<dbReference type="GO" id="GO:0006828">
    <property type="term" value="P:manganese ion transport"/>
    <property type="evidence" value="ECO:0000318"/>
    <property type="project" value="GO_Central"/>
</dbReference>
<evidence type="ECO:0000256" key="8">
    <source>
        <dbReference type="ARBA" id="ARBA00022837"/>
    </source>
</evidence>
<proteinExistence type="inferred from homology"/>
<dbReference type="PRINTS" id="PR00121">
    <property type="entry name" value="NAKATPASE"/>
</dbReference>
<dbReference type="NCBIfam" id="TIGR01522">
    <property type="entry name" value="ATPase-IIA2_Ca"/>
    <property type="match status" value="1"/>
</dbReference>
<dbReference type="Pfam" id="PF00690">
    <property type="entry name" value="Cation_ATPase_N"/>
    <property type="match status" value="1"/>
</dbReference>
<dbReference type="SFLD" id="SFLDG00002">
    <property type="entry name" value="C1.7:_P-type_atpase_like"/>
    <property type="match status" value="1"/>
</dbReference>
<dbReference type="EC" id="7.2.2.10" evidence="18"/>
<dbReference type="EMBL" id="DS985241">
    <property type="protein sequence ID" value="EDV29810.1"/>
    <property type="molecule type" value="Genomic_DNA"/>
</dbReference>
<evidence type="ECO:0000256" key="18">
    <source>
        <dbReference type="RuleBase" id="RU361146"/>
    </source>
</evidence>
<dbReference type="PROSITE" id="PS00154">
    <property type="entry name" value="ATPASE_E1_E2"/>
    <property type="match status" value="1"/>
</dbReference>
<dbReference type="InterPro" id="IPR023214">
    <property type="entry name" value="HAD_sf"/>
</dbReference>
<feature type="transmembrane region" description="Helical" evidence="18">
    <location>
        <begin position="864"/>
        <end position="885"/>
    </location>
</feature>
<dbReference type="SFLD" id="SFLDS00003">
    <property type="entry name" value="Haloacid_Dehalogenase"/>
    <property type="match status" value="1"/>
</dbReference>
<dbReference type="Proteomes" id="UP000009022">
    <property type="component" value="Unassembled WGS sequence"/>
</dbReference>
<dbReference type="KEGG" id="tad:TRIADDRAFT_19369"/>
<dbReference type="SUPFAM" id="SSF81660">
    <property type="entry name" value="Metal cation-transporting ATPase, ATP-binding domain N"/>
    <property type="match status" value="1"/>
</dbReference>
<evidence type="ECO:0000256" key="1">
    <source>
        <dbReference type="ARBA" id="ARBA00004166"/>
    </source>
</evidence>
<comment type="caution">
    <text evidence="18">Lacks conserved residue(s) required for the propagation of feature annotation.</text>
</comment>
<dbReference type="STRING" id="10228.B3RJE6"/>
<dbReference type="GO" id="GO:0005524">
    <property type="term" value="F:ATP binding"/>
    <property type="evidence" value="ECO:0007669"/>
    <property type="project" value="UniProtKB-KW"/>
</dbReference>
<keyword evidence="4 18" id="KW-0109">Calcium transport</keyword>
<keyword evidence="8 18" id="KW-0106">Calcium</keyword>
<dbReference type="eggNOG" id="KOG0202">
    <property type="taxonomic scope" value="Eukaryota"/>
</dbReference>
<dbReference type="CTD" id="6749496"/>
<dbReference type="Pfam" id="PF00122">
    <property type="entry name" value="E1-E2_ATPase"/>
    <property type="match status" value="1"/>
</dbReference>
<evidence type="ECO:0000256" key="11">
    <source>
        <dbReference type="ARBA" id="ARBA00022967"/>
    </source>
</evidence>
<keyword evidence="11" id="KW-1278">Translocase</keyword>
<keyword evidence="12 18" id="KW-1133">Transmembrane helix</keyword>
<dbReference type="FunFam" id="3.40.1110.10:FF:000006">
    <property type="entry name" value="Calcium-transporting ATPase"/>
    <property type="match status" value="1"/>
</dbReference>
<dbReference type="InterPro" id="IPR004014">
    <property type="entry name" value="ATPase_P-typ_cation-transptr_N"/>
</dbReference>
<dbReference type="GO" id="GO:0005886">
    <property type="term" value="C:plasma membrane"/>
    <property type="evidence" value="ECO:0000318"/>
    <property type="project" value="GO_Central"/>
</dbReference>
<evidence type="ECO:0000259" key="19">
    <source>
        <dbReference type="SMART" id="SM00831"/>
    </source>
</evidence>
<dbReference type="GO" id="GO:0000139">
    <property type="term" value="C:Golgi membrane"/>
    <property type="evidence" value="ECO:0000318"/>
    <property type="project" value="GO_Central"/>
</dbReference>
<dbReference type="InterPro" id="IPR023299">
    <property type="entry name" value="ATPase_P-typ_cyto_dom_N"/>
</dbReference>
<evidence type="ECO:0000256" key="16">
    <source>
        <dbReference type="ARBA" id="ARBA00047282"/>
    </source>
</evidence>
<keyword evidence="14 18" id="KW-0406">Ion transport</keyword>
<dbReference type="RefSeq" id="XP_002109012.1">
    <property type="nucleotide sequence ID" value="XM_002108976.1"/>
</dbReference>
<evidence type="ECO:0000256" key="12">
    <source>
        <dbReference type="ARBA" id="ARBA00022989"/>
    </source>
</evidence>
<keyword evidence="5 18" id="KW-0812">Transmembrane</keyword>
<dbReference type="FunFam" id="2.70.150.10:FF:000008">
    <property type="entry name" value="Calcium-transporting ATPase"/>
    <property type="match status" value="1"/>
</dbReference>
<dbReference type="NCBIfam" id="TIGR01494">
    <property type="entry name" value="ATPase_P-type"/>
    <property type="match status" value="2"/>
</dbReference>
<dbReference type="Pfam" id="PF00689">
    <property type="entry name" value="Cation_ATPase_C"/>
    <property type="match status" value="1"/>
</dbReference>
<evidence type="ECO:0000256" key="5">
    <source>
        <dbReference type="ARBA" id="ARBA00022692"/>
    </source>
</evidence>
<evidence type="ECO:0000256" key="14">
    <source>
        <dbReference type="ARBA" id="ARBA00023065"/>
    </source>
</evidence>
<keyword evidence="3 18" id="KW-0813">Transport</keyword>
<dbReference type="InParanoid" id="B3RJE6"/>
<dbReference type="PhylomeDB" id="B3RJE6"/>
<evidence type="ECO:0000256" key="6">
    <source>
        <dbReference type="ARBA" id="ARBA00022723"/>
    </source>
</evidence>